<evidence type="ECO:0000256" key="1">
    <source>
        <dbReference type="SAM" id="MobiDB-lite"/>
    </source>
</evidence>
<name>A0AAD5SGD8_9FUNG</name>
<comment type="caution">
    <text evidence="2">The sequence shown here is derived from an EMBL/GenBank/DDBJ whole genome shotgun (WGS) entry which is preliminary data.</text>
</comment>
<gene>
    <name evidence="2" type="ORF">HK097_002529</name>
</gene>
<accession>A0AAD5SGD8</accession>
<sequence>MALATSTTTHMPEVESSVSSNTTRHSKARRPVKPTKPSAGSKPPVTFKDTTSDDDLEEFKKSTAEEVEALYTKLFSRLGDIIGEEVQGDDTVADVVADVIIDKSGRATGEGSRKQRLGKASKAMAKASDAQLKADAEKVTDLVSMRDVGPEKMAMLQQAFDMVMGMVGDSGGGRGPSGPWKQADDAGLPAGVGRFIEENHIAPTLFRAIKDHEILAALNEFASEKEFREVFTLMTLSMKVSK</sequence>
<keyword evidence="3" id="KW-1185">Reference proteome</keyword>
<evidence type="ECO:0000313" key="2">
    <source>
        <dbReference type="EMBL" id="KAJ3054149.1"/>
    </source>
</evidence>
<feature type="compositionally biased region" description="Polar residues" evidence="1">
    <location>
        <begin position="1"/>
        <end position="23"/>
    </location>
</feature>
<feature type="compositionally biased region" description="Basic residues" evidence="1">
    <location>
        <begin position="24"/>
        <end position="33"/>
    </location>
</feature>
<dbReference type="Proteomes" id="UP001212841">
    <property type="component" value="Unassembled WGS sequence"/>
</dbReference>
<evidence type="ECO:0000313" key="3">
    <source>
        <dbReference type="Proteomes" id="UP001212841"/>
    </source>
</evidence>
<organism evidence="2 3">
    <name type="scientific">Rhizophlyctis rosea</name>
    <dbReference type="NCBI Taxonomy" id="64517"/>
    <lineage>
        <taxon>Eukaryota</taxon>
        <taxon>Fungi</taxon>
        <taxon>Fungi incertae sedis</taxon>
        <taxon>Chytridiomycota</taxon>
        <taxon>Chytridiomycota incertae sedis</taxon>
        <taxon>Chytridiomycetes</taxon>
        <taxon>Rhizophlyctidales</taxon>
        <taxon>Rhizophlyctidaceae</taxon>
        <taxon>Rhizophlyctis</taxon>
    </lineage>
</organism>
<protein>
    <submittedName>
        <fullName evidence="2">Uncharacterized protein</fullName>
    </submittedName>
</protein>
<reference evidence="2" key="1">
    <citation type="submission" date="2020-05" db="EMBL/GenBank/DDBJ databases">
        <title>Phylogenomic resolution of chytrid fungi.</title>
        <authorList>
            <person name="Stajich J.E."/>
            <person name="Amses K."/>
            <person name="Simmons R."/>
            <person name="Seto K."/>
            <person name="Myers J."/>
            <person name="Bonds A."/>
            <person name="Quandt C.A."/>
            <person name="Barry K."/>
            <person name="Liu P."/>
            <person name="Grigoriev I."/>
            <person name="Longcore J.E."/>
            <person name="James T.Y."/>
        </authorList>
    </citation>
    <scope>NUCLEOTIDE SEQUENCE</scope>
    <source>
        <strain evidence="2">JEL0318</strain>
    </source>
</reference>
<proteinExistence type="predicted"/>
<dbReference type="EMBL" id="JADGJD010000155">
    <property type="protein sequence ID" value="KAJ3054149.1"/>
    <property type="molecule type" value="Genomic_DNA"/>
</dbReference>
<feature type="region of interest" description="Disordered" evidence="1">
    <location>
        <begin position="1"/>
        <end position="55"/>
    </location>
</feature>
<dbReference type="AlphaFoldDB" id="A0AAD5SGD8"/>